<sequence>MTTPAVHPAETIEAFRGITTASVSDALQELGVHGYMSSQIRLRTGQKLVGPAVTVREVPTSERVPPQHALDVIDNSAPGSVVVIDIGEETEVAVWGGLMTAGAVANDLAGAVLDGGMRDVEEIRRDFGFTVFSRSVSTATTVGRYKTVAANEPVRCGGVTVNPGDLIVGDGDGVVAVPHALVAQVLEGATSIEEREREQTRLILESGSLAAGLAKYNRI</sequence>
<dbReference type="InterPro" id="IPR036704">
    <property type="entry name" value="RraA/RraA-like_sf"/>
</dbReference>
<evidence type="ECO:0000313" key="14">
    <source>
        <dbReference type="Proteomes" id="UP000292507"/>
    </source>
</evidence>
<dbReference type="AlphaFoldDB" id="A0A4Q7Y5F1"/>
<dbReference type="SUPFAM" id="SSF89562">
    <property type="entry name" value="RraA-like"/>
    <property type="match status" value="1"/>
</dbReference>
<evidence type="ECO:0000256" key="7">
    <source>
        <dbReference type="ARBA" id="ARBA00016549"/>
    </source>
</evidence>
<dbReference type="Proteomes" id="UP000292507">
    <property type="component" value="Unassembled WGS sequence"/>
</dbReference>
<feature type="binding site" evidence="12">
    <location>
        <position position="118"/>
    </location>
    <ligand>
        <name>substrate</name>
    </ligand>
</feature>
<dbReference type="PANTHER" id="PTHR33254">
    <property type="entry name" value="4-HYDROXY-4-METHYL-2-OXOGLUTARATE ALDOLASE 3-RELATED"/>
    <property type="match status" value="1"/>
</dbReference>
<keyword evidence="12" id="KW-0479">Metal-binding</keyword>
<protein>
    <recommendedName>
        <fullName evidence="7">Putative 4-hydroxy-4-methyl-2-oxoglutarate aldolase</fullName>
        <ecNumber evidence="6">4.1.1.112</ecNumber>
        <ecNumber evidence="5">4.1.3.17</ecNumber>
    </recommendedName>
    <alternativeName>
        <fullName evidence="10">Oxaloacetate decarboxylase</fullName>
    </alternativeName>
    <alternativeName>
        <fullName evidence="9">RraA-like protein</fullName>
    </alternativeName>
</protein>
<comment type="caution">
    <text evidence="13">The sequence shown here is derived from an EMBL/GenBank/DDBJ whole genome shotgun (WGS) entry which is preliminary data.</text>
</comment>
<evidence type="ECO:0000256" key="12">
    <source>
        <dbReference type="PIRSR" id="PIRSR605493-1"/>
    </source>
</evidence>
<feature type="binding site" evidence="12">
    <location>
        <begin position="96"/>
        <end position="99"/>
    </location>
    <ligand>
        <name>substrate</name>
    </ligand>
</feature>
<comment type="catalytic activity">
    <reaction evidence="11">
        <text>oxaloacetate + H(+) = pyruvate + CO2</text>
        <dbReference type="Rhea" id="RHEA:15641"/>
        <dbReference type="ChEBI" id="CHEBI:15361"/>
        <dbReference type="ChEBI" id="CHEBI:15378"/>
        <dbReference type="ChEBI" id="CHEBI:16452"/>
        <dbReference type="ChEBI" id="CHEBI:16526"/>
        <dbReference type="EC" id="4.1.1.112"/>
    </reaction>
</comment>
<reference evidence="13 14" key="1">
    <citation type="submission" date="2019-02" db="EMBL/GenBank/DDBJ databases">
        <title>Sequencing the genomes of 1000 actinobacteria strains.</title>
        <authorList>
            <person name="Klenk H.-P."/>
        </authorList>
    </citation>
    <scope>NUCLEOTIDE SEQUENCE [LARGE SCALE GENOMIC DNA]</scope>
    <source>
        <strain evidence="13 14">DSM 44509</strain>
    </source>
</reference>
<evidence type="ECO:0000256" key="2">
    <source>
        <dbReference type="ARBA" id="ARBA00001968"/>
    </source>
</evidence>
<dbReference type="InterPro" id="IPR005493">
    <property type="entry name" value="RraA/RraA-like"/>
</dbReference>
<dbReference type="Gene3D" id="3.50.30.40">
    <property type="entry name" value="Ribonuclease E inhibitor RraA/RraA-like"/>
    <property type="match status" value="1"/>
</dbReference>
<comment type="similarity">
    <text evidence="3">Belongs to the class II aldolase/RraA-like family.</text>
</comment>
<comment type="cofactor">
    <cofactor evidence="12">
        <name>Mg(2+)</name>
        <dbReference type="ChEBI" id="CHEBI:18420"/>
    </cofactor>
</comment>
<evidence type="ECO:0000256" key="11">
    <source>
        <dbReference type="ARBA" id="ARBA00047973"/>
    </source>
</evidence>
<comment type="catalytic activity">
    <reaction evidence="1">
        <text>4-hydroxy-4-methyl-2-oxoglutarate = 2 pyruvate</text>
        <dbReference type="Rhea" id="RHEA:22748"/>
        <dbReference type="ChEBI" id="CHEBI:15361"/>
        <dbReference type="ChEBI" id="CHEBI:58276"/>
        <dbReference type="EC" id="4.1.3.17"/>
    </reaction>
</comment>
<dbReference type="EC" id="4.1.3.17" evidence="5"/>
<comment type="subunit">
    <text evidence="4">Homotrimer.</text>
</comment>
<evidence type="ECO:0000313" key="13">
    <source>
        <dbReference type="EMBL" id="RZU32207.1"/>
    </source>
</evidence>
<dbReference type="GO" id="GO:0008948">
    <property type="term" value="F:oxaloacetate decarboxylase activity"/>
    <property type="evidence" value="ECO:0007669"/>
    <property type="project" value="UniProtKB-EC"/>
</dbReference>
<keyword evidence="14" id="KW-1185">Reference proteome</keyword>
<dbReference type="EC" id="4.1.1.112" evidence="6"/>
<dbReference type="RefSeq" id="WP_104529447.1">
    <property type="nucleotide sequence ID" value="NZ_POQT01000027.1"/>
</dbReference>
<organism evidence="13 14">
    <name type="scientific">Blastococcus saxobsidens</name>
    <dbReference type="NCBI Taxonomy" id="138336"/>
    <lineage>
        <taxon>Bacteria</taxon>
        <taxon>Bacillati</taxon>
        <taxon>Actinomycetota</taxon>
        <taxon>Actinomycetes</taxon>
        <taxon>Geodermatophilales</taxon>
        <taxon>Geodermatophilaceae</taxon>
        <taxon>Blastococcus</taxon>
    </lineage>
</organism>
<dbReference type="CDD" id="cd16841">
    <property type="entry name" value="RraA_family"/>
    <property type="match status" value="1"/>
</dbReference>
<comment type="function">
    <text evidence="8">Catalyzes the aldol cleavage of 4-hydroxy-4-methyl-2-oxoglutarate (HMG) into 2 molecules of pyruvate. Also contains a secondary oxaloacetate (OAA) decarboxylase activity due to the common pyruvate enolate transition state formed following C-C bond cleavage in the retro-aldol and decarboxylation reactions.</text>
</comment>
<dbReference type="OrthoDB" id="943692at2"/>
<evidence type="ECO:0000256" key="10">
    <source>
        <dbReference type="ARBA" id="ARBA00032305"/>
    </source>
</evidence>
<evidence type="ECO:0000256" key="6">
    <source>
        <dbReference type="ARBA" id="ARBA00012947"/>
    </source>
</evidence>
<dbReference type="EMBL" id="SHKV01000001">
    <property type="protein sequence ID" value="RZU32207.1"/>
    <property type="molecule type" value="Genomic_DNA"/>
</dbReference>
<keyword evidence="12" id="KW-0460">Magnesium</keyword>
<evidence type="ECO:0000256" key="4">
    <source>
        <dbReference type="ARBA" id="ARBA00011233"/>
    </source>
</evidence>
<accession>A0A4Q7Y5F1</accession>
<feature type="binding site" evidence="12">
    <location>
        <position position="119"/>
    </location>
    <ligand>
        <name>Mg(2+)</name>
        <dbReference type="ChEBI" id="CHEBI:18420"/>
    </ligand>
</feature>
<evidence type="ECO:0000256" key="8">
    <source>
        <dbReference type="ARBA" id="ARBA00025046"/>
    </source>
</evidence>
<comment type="cofactor">
    <cofactor evidence="2">
        <name>a divalent metal cation</name>
        <dbReference type="ChEBI" id="CHEBI:60240"/>
    </cofactor>
</comment>
<name>A0A4Q7Y5F1_9ACTN</name>
<proteinExistence type="inferred from homology"/>
<dbReference type="Pfam" id="PF03737">
    <property type="entry name" value="RraA-like"/>
    <property type="match status" value="1"/>
</dbReference>
<evidence type="ECO:0000256" key="3">
    <source>
        <dbReference type="ARBA" id="ARBA00008621"/>
    </source>
</evidence>
<dbReference type="PANTHER" id="PTHR33254:SF16">
    <property type="entry name" value="BLR3842 PROTEIN"/>
    <property type="match status" value="1"/>
</dbReference>
<dbReference type="GO" id="GO:0047443">
    <property type="term" value="F:4-hydroxy-4-methyl-2-oxoglutarate aldolase activity"/>
    <property type="evidence" value="ECO:0007669"/>
    <property type="project" value="UniProtKB-EC"/>
</dbReference>
<evidence type="ECO:0000256" key="9">
    <source>
        <dbReference type="ARBA" id="ARBA00030169"/>
    </source>
</evidence>
<evidence type="ECO:0000256" key="5">
    <source>
        <dbReference type="ARBA" id="ARBA00012213"/>
    </source>
</evidence>
<evidence type="ECO:0000256" key="1">
    <source>
        <dbReference type="ARBA" id="ARBA00001342"/>
    </source>
</evidence>
<gene>
    <name evidence="13" type="ORF">BKA19_1902</name>
</gene>
<dbReference type="GO" id="GO:0046872">
    <property type="term" value="F:metal ion binding"/>
    <property type="evidence" value="ECO:0007669"/>
    <property type="project" value="UniProtKB-KW"/>
</dbReference>